<evidence type="ECO:0000256" key="1">
    <source>
        <dbReference type="ARBA" id="ARBA00023157"/>
    </source>
</evidence>
<proteinExistence type="predicted"/>
<dbReference type="Gene3D" id="2.40.10.10">
    <property type="entry name" value="Trypsin-like serine proteases"/>
    <property type="match status" value="1"/>
</dbReference>
<dbReference type="InterPro" id="IPR001254">
    <property type="entry name" value="Trypsin_dom"/>
</dbReference>
<evidence type="ECO:0000259" key="2">
    <source>
        <dbReference type="PROSITE" id="PS50240"/>
    </source>
</evidence>
<dbReference type="EMBL" id="HACG01008867">
    <property type="protein sequence ID" value="CEK55732.1"/>
    <property type="molecule type" value="Transcribed_RNA"/>
</dbReference>
<dbReference type="AlphaFoldDB" id="A0A0B6YHQ9"/>
<reference evidence="3" key="1">
    <citation type="submission" date="2014-12" db="EMBL/GenBank/DDBJ databases">
        <title>Insight into the proteome of Arion vulgaris.</title>
        <authorList>
            <person name="Aradska J."/>
            <person name="Bulat T."/>
            <person name="Smidak R."/>
            <person name="Sarate P."/>
            <person name="Gangsoo J."/>
            <person name="Sialana F."/>
            <person name="Bilban M."/>
            <person name="Lubec G."/>
        </authorList>
    </citation>
    <scope>NUCLEOTIDE SEQUENCE</scope>
    <source>
        <tissue evidence="3">Skin</tissue>
    </source>
</reference>
<dbReference type="GO" id="GO:0006508">
    <property type="term" value="P:proteolysis"/>
    <property type="evidence" value="ECO:0007669"/>
    <property type="project" value="InterPro"/>
</dbReference>
<dbReference type="PANTHER" id="PTHR24253">
    <property type="entry name" value="TRANSMEMBRANE PROTEASE SERINE"/>
    <property type="match status" value="1"/>
</dbReference>
<dbReference type="PROSITE" id="PS00135">
    <property type="entry name" value="TRYPSIN_SER"/>
    <property type="match status" value="1"/>
</dbReference>
<gene>
    <name evidence="3" type="primary">ORF25894</name>
</gene>
<dbReference type="InterPro" id="IPR043504">
    <property type="entry name" value="Peptidase_S1_PA_chymotrypsin"/>
</dbReference>
<organism evidence="3">
    <name type="scientific">Arion vulgaris</name>
    <dbReference type="NCBI Taxonomy" id="1028688"/>
    <lineage>
        <taxon>Eukaryota</taxon>
        <taxon>Metazoa</taxon>
        <taxon>Spiralia</taxon>
        <taxon>Lophotrochozoa</taxon>
        <taxon>Mollusca</taxon>
        <taxon>Gastropoda</taxon>
        <taxon>Heterobranchia</taxon>
        <taxon>Euthyneura</taxon>
        <taxon>Panpulmonata</taxon>
        <taxon>Eupulmonata</taxon>
        <taxon>Stylommatophora</taxon>
        <taxon>Helicina</taxon>
        <taxon>Arionoidea</taxon>
        <taxon>Arionidae</taxon>
        <taxon>Arion</taxon>
    </lineage>
</organism>
<feature type="domain" description="Peptidase S1" evidence="2">
    <location>
        <begin position="1"/>
        <end position="100"/>
    </location>
</feature>
<evidence type="ECO:0000313" key="3">
    <source>
        <dbReference type="EMBL" id="CEK55732.1"/>
    </source>
</evidence>
<dbReference type="PANTHER" id="PTHR24253:SF153">
    <property type="entry name" value="SERINE PROTEASE HEPSIN"/>
    <property type="match status" value="1"/>
</dbReference>
<dbReference type="Pfam" id="PF00089">
    <property type="entry name" value="Trypsin"/>
    <property type="match status" value="1"/>
</dbReference>
<dbReference type="GO" id="GO:0004252">
    <property type="term" value="F:serine-type endopeptidase activity"/>
    <property type="evidence" value="ECO:0007669"/>
    <property type="project" value="InterPro"/>
</dbReference>
<feature type="non-terminal residue" evidence="3">
    <location>
        <position position="100"/>
    </location>
</feature>
<feature type="non-terminal residue" evidence="3">
    <location>
        <position position="1"/>
    </location>
</feature>
<dbReference type="PROSITE" id="PS50240">
    <property type="entry name" value="TRYPSIN_DOM"/>
    <property type="match status" value="1"/>
</dbReference>
<sequence>EKERKALQKKTANCWVAGWGTTLEATLEDQVLREVSGEVINSEECSQMWGEQLEGDMLCFGDGTYGPCAGDSGGPLSCKRDGRFYLTGVVSWGTEDCNTS</sequence>
<accession>A0A0B6YHQ9</accession>
<keyword evidence="1" id="KW-1015">Disulfide bond</keyword>
<dbReference type="InterPro" id="IPR033116">
    <property type="entry name" value="TRYPSIN_SER"/>
</dbReference>
<dbReference type="InterPro" id="IPR009003">
    <property type="entry name" value="Peptidase_S1_PA"/>
</dbReference>
<protein>
    <recommendedName>
        <fullName evidence="2">Peptidase S1 domain-containing protein</fullName>
    </recommendedName>
</protein>
<name>A0A0B6YHQ9_9EUPU</name>
<dbReference type="SUPFAM" id="SSF50494">
    <property type="entry name" value="Trypsin-like serine proteases"/>
    <property type="match status" value="1"/>
</dbReference>